<comment type="caution">
    <text evidence="2">The sequence shown here is derived from an EMBL/GenBank/DDBJ whole genome shotgun (WGS) entry which is preliminary data.</text>
</comment>
<dbReference type="Proteomes" id="UP000257323">
    <property type="component" value="Unassembled WGS sequence"/>
</dbReference>
<keyword evidence="1" id="KW-0472">Membrane</keyword>
<name>A0A3E2BJZ8_9BACT</name>
<keyword evidence="1" id="KW-1133">Transmembrane helix</keyword>
<accession>A0A3E2BJZ8</accession>
<evidence type="ECO:0000313" key="2">
    <source>
        <dbReference type="EMBL" id="RFT14946.1"/>
    </source>
</evidence>
<protein>
    <submittedName>
        <fullName evidence="2">Uncharacterized protein</fullName>
    </submittedName>
</protein>
<sequence>MKENGSRERLATSETIPLFLIIPFVFLLLTPKGKDKKMLDKNINYFLQDISHILLQEV</sequence>
<dbReference type="EMBL" id="QUAH01000015">
    <property type="protein sequence ID" value="RFT14946.1"/>
    <property type="molecule type" value="Genomic_DNA"/>
</dbReference>
<feature type="transmembrane region" description="Helical" evidence="1">
    <location>
        <begin position="15"/>
        <end position="31"/>
    </location>
</feature>
<proteinExistence type="predicted"/>
<gene>
    <name evidence="2" type="ORF">OP8BY_1146</name>
</gene>
<organism evidence="2 3">
    <name type="scientific">Candidatus Saccharicenans subterraneus</name>
    <dbReference type="NCBI Taxonomy" id="2508984"/>
    <lineage>
        <taxon>Bacteria</taxon>
        <taxon>Candidatus Aminicenantota</taxon>
        <taxon>Candidatus Aminicenantia</taxon>
        <taxon>Candidatus Aminicenantales</taxon>
        <taxon>Candidatus Saccharicenantaceae</taxon>
        <taxon>Candidatus Saccharicenans</taxon>
    </lineage>
</organism>
<dbReference type="AlphaFoldDB" id="A0A3E2BJZ8"/>
<evidence type="ECO:0000313" key="3">
    <source>
        <dbReference type="Proteomes" id="UP000257323"/>
    </source>
</evidence>
<evidence type="ECO:0000256" key="1">
    <source>
        <dbReference type="SAM" id="Phobius"/>
    </source>
</evidence>
<keyword evidence="1" id="KW-0812">Transmembrane</keyword>
<reference evidence="2 3" key="1">
    <citation type="submission" date="2018-08" db="EMBL/GenBank/DDBJ databases">
        <title>Genome analysis of the thermophilic bacterium of the candidate phylum Aminicenantes from deep subsurface aquifer revealed its physiology and ecological role.</title>
        <authorList>
            <person name="Kadnikov V.V."/>
            <person name="Mardanov A.V."/>
            <person name="Beletsky A.V."/>
            <person name="Karnachuk O.V."/>
            <person name="Ravin N.V."/>
        </authorList>
    </citation>
    <scope>NUCLEOTIDE SEQUENCE [LARGE SCALE GENOMIC DNA]</scope>
    <source>
        <strain evidence="2">BY38</strain>
    </source>
</reference>